<dbReference type="InterPro" id="IPR011009">
    <property type="entry name" value="Kinase-like_dom_sf"/>
</dbReference>
<dbReference type="Pfam" id="PF07714">
    <property type="entry name" value="PK_Tyr_Ser-Thr"/>
    <property type="match status" value="1"/>
</dbReference>
<dbReference type="Proteomes" id="UP001341840">
    <property type="component" value="Unassembled WGS sequence"/>
</dbReference>
<dbReference type="PANTHER" id="PTHR48006">
    <property type="entry name" value="LEUCINE-RICH REPEAT-CONTAINING PROTEIN DDB_G0281931-RELATED"/>
    <property type="match status" value="1"/>
</dbReference>
<feature type="domain" description="Protein kinase" evidence="2">
    <location>
        <begin position="1"/>
        <end position="234"/>
    </location>
</feature>
<evidence type="ECO:0000256" key="1">
    <source>
        <dbReference type="ARBA" id="ARBA00004479"/>
    </source>
</evidence>
<reference evidence="3 4" key="1">
    <citation type="journal article" date="2023" name="Plants (Basel)">
        <title>Bridging the Gap: Combining Genomics and Transcriptomics Approaches to Understand Stylosanthes scabra, an Orphan Legume from the Brazilian Caatinga.</title>
        <authorList>
            <person name="Ferreira-Neto J.R.C."/>
            <person name="da Silva M.D."/>
            <person name="Binneck E."/>
            <person name="de Melo N.F."/>
            <person name="da Silva R.H."/>
            <person name="de Melo A.L.T.M."/>
            <person name="Pandolfi V."/>
            <person name="Bustamante F.O."/>
            <person name="Brasileiro-Vidal A.C."/>
            <person name="Benko-Iseppon A.M."/>
        </authorList>
    </citation>
    <scope>NUCLEOTIDE SEQUENCE [LARGE SCALE GENOMIC DNA]</scope>
    <source>
        <tissue evidence="3">Leaves</tissue>
    </source>
</reference>
<proteinExistence type="predicted"/>
<name>A0ABU6QU98_9FABA</name>
<protein>
    <recommendedName>
        <fullName evidence="2">Protein kinase domain-containing protein</fullName>
    </recommendedName>
</protein>
<dbReference type="Gene3D" id="1.10.510.10">
    <property type="entry name" value="Transferase(Phosphotransferase) domain 1"/>
    <property type="match status" value="1"/>
</dbReference>
<gene>
    <name evidence="3" type="ORF">PIB30_081870</name>
</gene>
<comment type="caution">
    <text evidence="3">The sequence shown here is derived from an EMBL/GenBank/DDBJ whole genome shotgun (WGS) entry which is preliminary data.</text>
</comment>
<organism evidence="3 4">
    <name type="scientific">Stylosanthes scabra</name>
    <dbReference type="NCBI Taxonomy" id="79078"/>
    <lineage>
        <taxon>Eukaryota</taxon>
        <taxon>Viridiplantae</taxon>
        <taxon>Streptophyta</taxon>
        <taxon>Embryophyta</taxon>
        <taxon>Tracheophyta</taxon>
        <taxon>Spermatophyta</taxon>
        <taxon>Magnoliopsida</taxon>
        <taxon>eudicotyledons</taxon>
        <taxon>Gunneridae</taxon>
        <taxon>Pentapetalae</taxon>
        <taxon>rosids</taxon>
        <taxon>fabids</taxon>
        <taxon>Fabales</taxon>
        <taxon>Fabaceae</taxon>
        <taxon>Papilionoideae</taxon>
        <taxon>50 kb inversion clade</taxon>
        <taxon>dalbergioids sensu lato</taxon>
        <taxon>Dalbergieae</taxon>
        <taxon>Pterocarpus clade</taxon>
        <taxon>Stylosanthes</taxon>
    </lineage>
</organism>
<evidence type="ECO:0000259" key="2">
    <source>
        <dbReference type="PROSITE" id="PS50011"/>
    </source>
</evidence>
<evidence type="ECO:0000313" key="4">
    <source>
        <dbReference type="Proteomes" id="UP001341840"/>
    </source>
</evidence>
<dbReference type="EMBL" id="JASCZI010001239">
    <property type="protein sequence ID" value="MED6114604.1"/>
    <property type="molecule type" value="Genomic_DNA"/>
</dbReference>
<dbReference type="InterPro" id="IPR000719">
    <property type="entry name" value="Prot_kinase_dom"/>
</dbReference>
<comment type="subcellular location">
    <subcellularLocation>
        <location evidence="1">Membrane</location>
        <topology evidence="1">Single-pass type I membrane protein</topology>
    </subcellularLocation>
</comment>
<dbReference type="PANTHER" id="PTHR48006:SF84">
    <property type="entry name" value="REPEAT TRANSMEMBRANE PROTEIN KINASE, PUTATIVE, EXPRESSED-RELATED"/>
    <property type="match status" value="1"/>
</dbReference>
<dbReference type="InterPro" id="IPR001245">
    <property type="entry name" value="Ser-Thr/Tyr_kinase_cat_dom"/>
</dbReference>
<accession>A0ABU6QU98</accession>
<dbReference type="SUPFAM" id="SSF56112">
    <property type="entry name" value="Protein kinase-like (PK-like)"/>
    <property type="match status" value="1"/>
</dbReference>
<dbReference type="InterPro" id="IPR051824">
    <property type="entry name" value="LRR_Rcpt-Like_S/T_Kinase"/>
</dbReference>
<evidence type="ECO:0000313" key="3">
    <source>
        <dbReference type="EMBL" id="MED6114604.1"/>
    </source>
</evidence>
<dbReference type="PROSITE" id="PS50011">
    <property type="entry name" value="PROTEIN_KINASE_DOM"/>
    <property type="match status" value="1"/>
</dbReference>
<sequence>MAVTIRGLKMRKRHSPQNYMHHIELISKLRHSHLISALGHSFECNQDDSSVSTIFLVFEFVPNKTLRSCVSGSVSEKLSWTQRILAAIGVVKGIQFLHTGIVPGLYSNNLKITDVLLDNNLNVKISSYNIPLSAETRRTVGNGPYPGLKGNVQESREIGNLAYRFQALIADDRLEYRPSWISKDSHAWMTFEVHKRVMENKVMEFYAEVRHTRCSSSFRPFVPPVREFSFNHIE</sequence>
<keyword evidence="4" id="KW-1185">Reference proteome</keyword>